<accession>A0A3M7QCE9</accession>
<protein>
    <submittedName>
        <fullName evidence="1">Uncharacterized protein</fullName>
    </submittedName>
</protein>
<sequence>MFAIIHKSTRTIKRAKKLLLATRADLIAQRHRHKHVDLIIFKSIIQINNGNQKGNIKVDAKAVPAKNPIAAFPHEFEYL</sequence>
<dbReference type="EMBL" id="REGN01006595">
    <property type="protein sequence ID" value="RNA08929.1"/>
    <property type="molecule type" value="Genomic_DNA"/>
</dbReference>
<evidence type="ECO:0000313" key="2">
    <source>
        <dbReference type="Proteomes" id="UP000276133"/>
    </source>
</evidence>
<name>A0A3M7QCE9_BRAPC</name>
<dbReference type="AlphaFoldDB" id="A0A3M7QCE9"/>
<proteinExistence type="predicted"/>
<comment type="caution">
    <text evidence="1">The sequence shown here is derived from an EMBL/GenBank/DDBJ whole genome shotgun (WGS) entry which is preliminary data.</text>
</comment>
<dbReference type="Proteomes" id="UP000276133">
    <property type="component" value="Unassembled WGS sequence"/>
</dbReference>
<organism evidence="1 2">
    <name type="scientific">Brachionus plicatilis</name>
    <name type="common">Marine rotifer</name>
    <name type="synonym">Brachionus muelleri</name>
    <dbReference type="NCBI Taxonomy" id="10195"/>
    <lineage>
        <taxon>Eukaryota</taxon>
        <taxon>Metazoa</taxon>
        <taxon>Spiralia</taxon>
        <taxon>Gnathifera</taxon>
        <taxon>Rotifera</taxon>
        <taxon>Eurotatoria</taxon>
        <taxon>Monogononta</taxon>
        <taxon>Pseudotrocha</taxon>
        <taxon>Ploima</taxon>
        <taxon>Brachionidae</taxon>
        <taxon>Brachionus</taxon>
    </lineage>
</organism>
<evidence type="ECO:0000313" key="1">
    <source>
        <dbReference type="EMBL" id="RNA08929.1"/>
    </source>
</evidence>
<gene>
    <name evidence="1" type="ORF">BpHYR1_026832</name>
</gene>
<keyword evidence="2" id="KW-1185">Reference proteome</keyword>
<reference evidence="1 2" key="1">
    <citation type="journal article" date="2018" name="Sci. Rep.">
        <title>Genomic signatures of local adaptation to the degree of environmental predictability in rotifers.</title>
        <authorList>
            <person name="Franch-Gras L."/>
            <person name="Hahn C."/>
            <person name="Garcia-Roger E.M."/>
            <person name="Carmona M.J."/>
            <person name="Serra M."/>
            <person name="Gomez A."/>
        </authorList>
    </citation>
    <scope>NUCLEOTIDE SEQUENCE [LARGE SCALE GENOMIC DNA]</scope>
    <source>
        <strain evidence="1">HYR1</strain>
    </source>
</reference>